<keyword evidence="3 5" id="KW-1133">Transmembrane helix</keyword>
<evidence type="ECO:0000256" key="1">
    <source>
        <dbReference type="ARBA" id="ARBA00004141"/>
    </source>
</evidence>
<name>A0ABW3EJP3_9ACTN</name>
<feature type="transmembrane region" description="Helical" evidence="5">
    <location>
        <begin position="69"/>
        <end position="88"/>
    </location>
</feature>
<dbReference type="EMBL" id="JBHTJA010000004">
    <property type="protein sequence ID" value="MFD0899542.1"/>
    <property type="molecule type" value="Genomic_DNA"/>
</dbReference>
<evidence type="ECO:0000313" key="7">
    <source>
        <dbReference type="EMBL" id="MFD0899542.1"/>
    </source>
</evidence>
<keyword evidence="4 5" id="KW-0472">Membrane</keyword>
<feature type="transmembrane region" description="Helical" evidence="5">
    <location>
        <begin position="44"/>
        <end position="63"/>
    </location>
</feature>
<dbReference type="Proteomes" id="UP001596972">
    <property type="component" value="Unassembled WGS sequence"/>
</dbReference>
<evidence type="ECO:0000256" key="5">
    <source>
        <dbReference type="SAM" id="Phobius"/>
    </source>
</evidence>
<proteinExistence type="predicted"/>
<feature type="domain" description="Methylamine utilisation protein MauE" evidence="6">
    <location>
        <begin position="1"/>
        <end position="130"/>
    </location>
</feature>
<dbReference type="Pfam" id="PF07291">
    <property type="entry name" value="MauE"/>
    <property type="match status" value="1"/>
</dbReference>
<comment type="caution">
    <text evidence="7">The sequence shown here is derived from an EMBL/GenBank/DDBJ whole genome shotgun (WGS) entry which is preliminary data.</text>
</comment>
<feature type="transmembrane region" description="Helical" evidence="5">
    <location>
        <begin position="141"/>
        <end position="161"/>
    </location>
</feature>
<dbReference type="InterPro" id="IPR009908">
    <property type="entry name" value="Methylamine_util_MauE"/>
</dbReference>
<evidence type="ECO:0000256" key="2">
    <source>
        <dbReference type="ARBA" id="ARBA00022692"/>
    </source>
</evidence>
<evidence type="ECO:0000256" key="4">
    <source>
        <dbReference type="ARBA" id="ARBA00023136"/>
    </source>
</evidence>
<evidence type="ECO:0000256" key="3">
    <source>
        <dbReference type="ARBA" id="ARBA00022989"/>
    </source>
</evidence>
<organism evidence="7 8">
    <name type="scientific">Actinomadura sediminis</name>
    <dbReference type="NCBI Taxonomy" id="1038904"/>
    <lineage>
        <taxon>Bacteria</taxon>
        <taxon>Bacillati</taxon>
        <taxon>Actinomycetota</taxon>
        <taxon>Actinomycetes</taxon>
        <taxon>Streptosporangiales</taxon>
        <taxon>Thermomonosporaceae</taxon>
        <taxon>Actinomadura</taxon>
    </lineage>
</organism>
<reference evidence="8" key="1">
    <citation type="journal article" date="2019" name="Int. J. Syst. Evol. Microbiol.">
        <title>The Global Catalogue of Microorganisms (GCM) 10K type strain sequencing project: providing services to taxonomists for standard genome sequencing and annotation.</title>
        <authorList>
            <consortium name="The Broad Institute Genomics Platform"/>
            <consortium name="The Broad Institute Genome Sequencing Center for Infectious Disease"/>
            <person name="Wu L."/>
            <person name="Ma J."/>
        </authorList>
    </citation>
    <scope>NUCLEOTIDE SEQUENCE [LARGE SCALE GENOMIC DNA]</scope>
    <source>
        <strain evidence="8">JCM 31202</strain>
    </source>
</reference>
<keyword evidence="8" id="KW-1185">Reference proteome</keyword>
<protein>
    <submittedName>
        <fullName evidence="7">MauE/DoxX family redox-associated membrane protein</fullName>
    </submittedName>
</protein>
<dbReference type="RefSeq" id="WP_378296402.1">
    <property type="nucleotide sequence ID" value="NZ_JBHTJA010000004.1"/>
</dbReference>
<feature type="transmembrane region" description="Helical" evidence="5">
    <location>
        <begin position="6"/>
        <end position="24"/>
    </location>
</feature>
<feature type="transmembrane region" description="Helical" evidence="5">
    <location>
        <begin position="115"/>
        <end position="135"/>
    </location>
</feature>
<sequence length="174" mass="16969">MQYAALAARCAIAAIFVVAVLGKVRGRAAFAEFRRSVPGLAPGLPATATALAVVAAETAAAALQATARTAPAGLALAAAVLLAFAAAIHRSLRAGRPAACRCFGTGTAPLGRPHVVRNLALAAIAAGGLAAHLTAPGPAHPGGAAVAVAAAGVLTLVFVFFGELTDLLTAPAPR</sequence>
<evidence type="ECO:0000313" key="8">
    <source>
        <dbReference type="Proteomes" id="UP001596972"/>
    </source>
</evidence>
<gene>
    <name evidence="7" type="ORF">ACFQ11_04000</name>
</gene>
<accession>A0ABW3EJP3</accession>
<evidence type="ECO:0000259" key="6">
    <source>
        <dbReference type="Pfam" id="PF07291"/>
    </source>
</evidence>
<keyword evidence="2 5" id="KW-0812">Transmembrane</keyword>
<comment type="subcellular location">
    <subcellularLocation>
        <location evidence="1">Membrane</location>
        <topology evidence="1">Multi-pass membrane protein</topology>
    </subcellularLocation>
</comment>